<protein>
    <recommendedName>
        <fullName evidence="4">Malonyl CoA-acyl carrier protein transacylase</fullName>
        <ecNumber evidence="4">2.3.1.39</ecNumber>
    </recommendedName>
</protein>
<accession>A0A2A4X6G5</accession>
<evidence type="ECO:0000256" key="4">
    <source>
        <dbReference type="PIRNR" id="PIRNR000446"/>
    </source>
</evidence>
<dbReference type="SMART" id="SM00827">
    <property type="entry name" value="PKS_AT"/>
    <property type="match status" value="1"/>
</dbReference>
<organism evidence="7 8">
    <name type="scientific">Aerophobetes bacterium</name>
    <dbReference type="NCBI Taxonomy" id="2030807"/>
    <lineage>
        <taxon>Bacteria</taxon>
        <taxon>Candidatus Aerophobota</taxon>
    </lineage>
</organism>
<keyword evidence="1 4" id="KW-0808">Transferase</keyword>
<dbReference type="GO" id="GO:0005829">
    <property type="term" value="C:cytosol"/>
    <property type="evidence" value="ECO:0007669"/>
    <property type="project" value="TreeGrafter"/>
</dbReference>
<dbReference type="InterPro" id="IPR016036">
    <property type="entry name" value="Malonyl_transacylase_ACP-bd"/>
</dbReference>
<evidence type="ECO:0000256" key="2">
    <source>
        <dbReference type="ARBA" id="ARBA00023315"/>
    </source>
</evidence>
<dbReference type="InterPro" id="IPR014043">
    <property type="entry name" value="Acyl_transferase_dom"/>
</dbReference>
<dbReference type="InterPro" id="IPR024925">
    <property type="entry name" value="Malonyl_CoA-ACP_transAc"/>
</dbReference>
<feature type="active site" evidence="5">
    <location>
        <position position="201"/>
    </location>
</feature>
<feature type="domain" description="Malonyl-CoA:ACP transacylase (MAT)" evidence="6">
    <location>
        <begin position="9"/>
        <end position="288"/>
    </location>
</feature>
<dbReference type="Gene3D" id="3.40.366.10">
    <property type="entry name" value="Malonyl-Coenzyme A Acyl Carrier Protein, domain 2"/>
    <property type="match status" value="1"/>
</dbReference>
<reference evidence="8" key="1">
    <citation type="submission" date="2017-08" db="EMBL/GenBank/DDBJ databases">
        <title>A dynamic microbial community with high functional redundancy inhabits the cold, oxic subseafloor aquifer.</title>
        <authorList>
            <person name="Tully B.J."/>
            <person name="Wheat C.G."/>
            <person name="Glazer B.T."/>
            <person name="Huber J.A."/>
        </authorList>
    </citation>
    <scope>NUCLEOTIDE SEQUENCE [LARGE SCALE GENOMIC DNA]</scope>
</reference>
<evidence type="ECO:0000256" key="5">
    <source>
        <dbReference type="PIRSR" id="PIRSR000446-1"/>
    </source>
</evidence>
<dbReference type="Pfam" id="PF00698">
    <property type="entry name" value="Acyl_transf_1"/>
    <property type="match status" value="1"/>
</dbReference>
<sequence length="315" mass="34788">MKELKIACLFPGQGSQYVGMGKSFFEESERSRAVFNKADKLLGFSLSEIIFRGPSEKLTLTKYSQLALYVTSIAIWKEICFAYPQFKPFVCAGLSLGEYSALVCAGKLSFEEGLLLVQNRANFMHDASCENKGSMRVVLGLSLEAVQSEVQEIHSVWVANINCPNQVVISGSIAGLEAASIVLKEKGARRILGLDVSGAFHSGLMQTAKEKLAPFIRQANFTNQSQTRIVMNITGNFETECEQVRANLIDQVTGSVYWQKGIEAMDSEGVDLYVEIGKKTLSRMNTQIGVKGSSMHIESMQDLPKLKQIFEEKLV</sequence>
<comment type="catalytic activity">
    <reaction evidence="3 4">
        <text>holo-[ACP] + malonyl-CoA = malonyl-[ACP] + CoA</text>
        <dbReference type="Rhea" id="RHEA:41792"/>
        <dbReference type="Rhea" id="RHEA-COMP:9623"/>
        <dbReference type="Rhea" id="RHEA-COMP:9685"/>
        <dbReference type="ChEBI" id="CHEBI:57287"/>
        <dbReference type="ChEBI" id="CHEBI:57384"/>
        <dbReference type="ChEBI" id="CHEBI:64479"/>
        <dbReference type="ChEBI" id="CHEBI:78449"/>
        <dbReference type="EC" id="2.3.1.39"/>
    </reaction>
</comment>
<dbReference type="SUPFAM" id="SSF55048">
    <property type="entry name" value="Probable ACP-binding domain of malonyl-CoA ACP transacylase"/>
    <property type="match status" value="1"/>
</dbReference>
<evidence type="ECO:0000259" key="6">
    <source>
        <dbReference type="SMART" id="SM00827"/>
    </source>
</evidence>
<comment type="similarity">
    <text evidence="4">Belongs to the fabD family.</text>
</comment>
<dbReference type="EC" id="2.3.1.39" evidence="4"/>
<dbReference type="AlphaFoldDB" id="A0A2A4X6G5"/>
<dbReference type="EMBL" id="NVUK01000008">
    <property type="protein sequence ID" value="PCI78160.1"/>
    <property type="molecule type" value="Genomic_DNA"/>
</dbReference>
<dbReference type="GO" id="GO:0004314">
    <property type="term" value="F:[acyl-carrier-protein] S-malonyltransferase activity"/>
    <property type="evidence" value="ECO:0007669"/>
    <property type="project" value="UniProtKB-EC"/>
</dbReference>
<name>A0A2A4X6G5_UNCAE</name>
<dbReference type="Gene3D" id="3.30.70.250">
    <property type="entry name" value="Malonyl-CoA ACP transacylase, ACP-binding"/>
    <property type="match status" value="1"/>
</dbReference>
<evidence type="ECO:0000256" key="3">
    <source>
        <dbReference type="ARBA" id="ARBA00048462"/>
    </source>
</evidence>
<dbReference type="SUPFAM" id="SSF52151">
    <property type="entry name" value="FabD/lysophospholipase-like"/>
    <property type="match status" value="1"/>
</dbReference>
<dbReference type="GO" id="GO:0006633">
    <property type="term" value="P:fatty acid biosynthetic process"/>
    <property type="evidence" value="ECO:0007669"/>
    <property type="project" value="TreeGrafter"/>
</dbReference>
<dbReference type="Proteomes" id="UP000218775">
    <property type="component" value="Unassembled WGS sequence"/>
</dbReference>
<dbReference type="NCBIfam" id="TIGR00128">
    <property type="entry name" value="fabD"/>
    <property type="match status" value="1"/>
</dbReference>
<gene>
    <name evidence="7" type="primary">fabD</name>
    <name evidence="7" type="ORF">COB21_01445</name>
</gene>
<evidence type="ECO:0000313" key="7">
    <source>
        <dbReference type="EMBL" id="PCI78160.1"/>
    </source>
</evidence>
<comment type="caution">
    <text evidence="7">The sequence shown here is derived from an EMBL/GenBank/DDBJ whole genome shotgun (WGS) entry which is preliminary data.</text>
</comment>
<proteinExistence type="inferred from homology"/>
<dbReference type="InterPro" id="IPR001227">
    <property type="entry name" value="Ac_transferase_dom_sf"/>
</dbReference>
<dbReference type="PANTHER" id="PTHR42681">
    <property type="entry name" value="MALONYL-COA-ACYL CARRIER PROTEIN TRANSACYLASE, MITOCHONDRIAL"/>
    <property type="match status" value="1"/>
</dbReference>
<evidence type="ECO:0000313" key="8">
    <source>
        <dbReference type="Proteomes" id="UP000218775"/>
    </source>
</evidence>
<evidence type="ECO:0000256" key="1">
    <source>
        <dbReference type="ARBA" id="ARBA00022679"/>
    </source>
</evidence>
<keyword evidence="2 4" id="KW-0012">Acyltransferase</keyword>
<dbReference type="InterPro" id="IPR004410">
    <property type="entry name" value="Malonyl_CoA-ACP_transAc_FabD"/>
</dbReference>
<dbReference type="PIRSF" id="PIRSF000446">
    <property type="entry name" value="Mct"/>
    <property type="match status" value="1"/>
</dbReference>
<dbReference type="InterPro" id="IPR050858">
    <property type="entry name" value="Mal-CoA-ACP_Trans/PKS_FabD"/>
</dbReference>
<dbReference type="PANTHER" id="PTHR42681:SF1">
    <property type="entry name" value="MALONYL-COA-ACYL CARRIER PROTEIN TRANSACYLASE, MITOCHONDRIAL"/>
    <property type="match status" value="1"/>
</dbReference>
<feature type="active site" evidence="5">
    <location>
        <position position="95"/>
    </location>
</feature>
<dbReference type="InterPro" id="IPR016035">
    <property type="entry name" value="Acyl_Trfase/lysoPLipase"/>
</dbReference>